<evidence type="ECO:0000256" key="9">
    <source>
        <dbReference type="ARBA" id="ARBA00023303"/>
    </source>
</evidence>
<comment type="catalytic activity">
    <reaction evidence="11">
        <text>fluoride(in) = fluoride(out)</text>
        <dbReference type="Rhea" id="RHEA:76159"/>
        <dbReference type="ChEBI" id="CHEBI:17051"/>
    </reaction>
    <physiologicalReaction direction="left-to-right" evidence="11">
        <dbReference type="Rhea" id="RHEA:76160"/>
    </physiologicalReaction>
</comment>
<name>A0ABX8WPV9_9GAMM</name>
<evidence type="ECO:0000313" key="14">
    <source>
        <dbReference type="Proteomes" id="UP000824755"/>
    </source>
</evidence>
<keyword evidence="6 12" id="KW-0915">Sodium</keyword>
<dbReference type="EMBL" id="CP080544">
    <property type="protein sequence ID" value="QYR52343.1"/>
    <property type="molecule type" value="Genomic_DNA"/>
</dbReference>
<evidence type="ECO:0000256" key="8">
    <source>
        <dbReference type="ARBA" id="ARBA00023136"/>
    </source>
</evidence>
<dbReference type="Proteomes" id="UP000824755">
    <property type="component" value="Chromosome"/>
</dbReference>
<keyword evidence="12" id="KW-0479">Metal-binding</keyword>
<keyword evidence="5 12" id="KW-1133">Transmembrane helix</keyword>
<evidence type="ECO:0000256" key="4">
    <source>
        <dbReference type="ARBA" id="ARBA00022692"/>
    </source>
</evidence>
<evidence type="ECO:0000256" key="1">
    <source>
        <dbReference type="ARBA" id="ARBA00004651"/>
    </source>
</evidence>
<feature type="transmembrane region" description="Helical" evidence="12">
    <location>
        <begin position="39"/>
        <end position="61"/>
    </location>
</feature>
<feature type="transmembrane region" description="Helical" evidence="12">
    <location>
        <begin position="73"/>
        <end position="91"/>
    </location>
</feature>
<organism evidence="13 14">
    <name type="scientific">Lysobacter soyae</name>
    <dbReference type="NCBI Taxonomy" id="2764185"/>
    <lineage>
        <taxon>Bacteria</taxon>
        <taxon>Pseudomonadati</taxon>
        <taxon>Pseudomonadota</taxon>
        <taxon>Gammaproteobacteria</taxon>
        <taxon>Lysobacterales</taxon>
        <taxon>Lysobacteraceae</taxon>
        <taxon>Lysobacter</taxon>
    </lineage>
</organism>
<reference evidence="13 14" key="1">
    <citation type="submission" date="2021-08" db="EMBL/GenBank/DDBJ databases">
        <title>Lysobacter sp. strain CJ11 Genome sequencing and assembly.</title>
        <authorList>
            <person name="Kim I."/>
        </authorList>
    </citation>
    <scope>NUCLEOTIDE SEQUENCE [LARGE SCALE GENOMIC DNA]</scope>
    <source>
        <strain evidence="13 14">CJ11</strain>
    </source>
</reference>
<dbReference type="HAMAP" id="MF_00454">
    <property type="entry name" value="FluC"/>
    <property type="match status" value="1"/>
</dbReference>
<keyword evidence="4 12" id="KW-0812">Transmembrane</keyword>
<evidence type="ECO:0000256" key="7">
    <source>
        <dbReference type="ARBA" id="ARBA00023065"/>
    </source>
</evidence>
<keyword evidence="12" id="KW-0813">Transport</keyword>
<dbReference type="RefSeq" id="WP_220379129.1">
    <property type="nucleotide sequence ID" value="NZ_CP080544.1"/>
</dbReference>
<dbReference type="PANTHER" id="PTHR28259">
    <property type="entry name" value="FLUORIDE EXPORT PROTEIN 1-RELATED"/>
    <property type="match status" value="1"/>
</dbReference>
<accession>A0ABX8WPV9</accession>
<keyword evidence="9 12" id="KW-0407">Ion channel</keyword>
<comment type="function">
    <text evidence="12">Fluoride-specific ion channel. Important for reducing fluoride concentration in the cell, thus reducing its toxicity.</text>
</comment>
<keyword evidence="8 12" id="KW-0472">Membrane</keyword>
<feature type="binding site" evidence="12">
    <location>
        <position position="84"/>
    </location>
    <ligand>
        <name>Na(+)</name>
        <dbReference type="ChEBI" id="CHEBI:29101"/>
        <note>structural</note>
    </ligand>
</feature>
<keyword evidence="3" id="KW-0997">Cell inner membrane</keyword>
<evidence type="ECO:0000256" key="6">
    <source>
        <dbReference type="ARBA" id="ARBA00023053"/>
    </source>
</evidence>
<evidence type="ECO:0000256" key="3">
    <source>
        <dbReference type="ARBA" id="ARBA00022519"/>
    </source>
</evidence>
<keyword evidence="2 12" id="KW-1003">Cell membrane</keyword>
<protein>
    <recommendedName>
        <fullName evidence="12">Fluoride-specific ion channel FluC</fullName>
    </recommendedName>
</protein>
<proteinExistence type="inferred from homology"/>
<dbReference type="InterPro" id="IPR003691">
    <property type="entry name" value="FluC"/>
</dbReference>
<gene>
    <name evidence="12" type="primary">fluC</name>
    <name evidence="12" type="synonym">crcB</name>
    <name evidence="13" type="ORF">H8L67_06960</name>
</gene>
<dbReference type="Pfam" id="PF02537">
    <property type="entry name" value="CRCB"/>
    <property type="match status" value="1"/>
</dbReference>
<comment type="activity regulation">
    <text evidence="12">Na(+) is not transported, but it plays an essential structural role and its presence is essential for fluoride channel function.</text>
</comment>
<evidence type="ECO:0000256" key="2">
    <source>
        <dbReference type="ARBA" id="ARBA00022475"/>
    </source>
</evidence>
<dbReference type="PANTHER" id="PTHR28259:SF1">
    <property type="entry name" value="FLUORIDE EXPORT PROTEIN 1-RELATED"/>
    <property type="match status" value="1"/>
</dbReference>
<feature type="transmembrane region" description="Helical" evidence="12">
    <location>
        <begin position="106"/>
        <end position="128"/>
    </location>
</feature>
<evidence type="ECO:0000256" key="5">
    <source>
        <dbReference type="ARBA" id="ARBA00022989"/>
    </source>
</evidence>
<keyword evidence="7 12" id="KW-0406">Ion transport</keyword>
<feature type="binding site" evidence="12">
    <location>
        <position position="81"/>
    </location>
    <ligand>
        <name>Na(+)</name>
        <dbReference type="ChEBI" id="CHEBI:29101"/>
        <note>structural</note>
    </ligand>
</feature>
<evidence type="ECO:0000313" key="13">
    <source>
        <dbReference type="EMBL" id="QYR52343.1"/>
    </source>
</evidence>
<comment type="similarity">
    <text evidence="10 12">Belongs to the fluoride channel Fluc/FEX (TC 1.A.43) family.</text>
</comment>
<sequence length="135" mass="13665">MEASALKMALCVASGGAMGALARYGFAFAAASSLGPQRAFLGTLALNVLGCFVAGLLVVLVAKFFADPALPRAFLIIGLMGGFTTFSAFGLETVQLFQSGDWKTALAYALSSIVLGVLAASAGMALAFKLTTSGD</sequence>
<evidence type="ECO:0000256" key="10">
    <source>
        <dbReference type="ARBA" id="ARBA00035120"/>
    </source>
</evidence>
<evidence type="ECO:0000256" key="11">
    <source>
        <dbReference type="ARBA" id="ARBA00035585"/>
    </source>
</evidence>
<keyword evidence="14" id="KW-1185">Reference proteome</keyword>
<evidence type="ECO:0000256" key="12">
    <source>
        <dbReference type="HAMAP-Rule" id="MF_00454"/>
    </source>
</evidence>
<comment type="subcellular location">
    <subcellularLocation>
        <location evidence="1 12">Cell membrane</location>
        <topology evidence="1 12">Multi-pass membrane protein</topology>
    </subcellularLocation>
</comment>